<dbReference type="GO" id="GO:0005737">
    <property type="term" value="C:cytoplasm"/>
    <property type="evidence" value="ECO:0007669"/>
    <property type="project" value="UniProtKB-SubCell"/>
</dbReference>
<keyword evidence="14" id="KW-1185">Reference proteome</keyword>
<keyword evidence="9" id="KW-0963">Cytoplasm</keyword>
<dbReference type="NCBIfam" id="NF003589">
    <property type="entry name" value="PRK05254.1-2"/>
    <property type="match status" value="1"/>
</dbReference>
<evidence type="ECO:0000256" key="6">
    <source>
        <dbReference type="ARBA" id="ARBA00022763"/>
    </source>
</evidence>
<organism evidence="13 14">
    <name type="scientific">Bordetella ansorpii</name>
    <dbReference type="NCBI Taxonomy" id="288768"/>
    <lineage>
        <taxon>Bacteria</taxon>
        <taxon>Pseudomonadati</taxon>
        <taxon>Pseudomonadota</taxon>
        <taxon>Betaproteobacteria</taxon>
        <taxon>Burkholderiales</taxon>
        <taxon>Alcaligenaceae</taxon>
        <taxon>Bordetella</taxon>
    </lineage>
</organism>
<dbReference type="NCBIfam" id="NF003588">
    <property type="entry name" value="PRK05254.1-1"/>
    <property type="match status" value="1"/>
</dbReference>
<comment type="similarity">
    <text evidence="3 9 11">Belongs to the uracil-DNA glycosylase (UDG) superfamily. UNG family.</text>
</comment>
<dbReference type="SMART" id="SM00987">
    <property type="entry name" value="UreE_C"/>
    <property type="match status" value="1"/>
</dbReference>
<keyword evidence="7 9" id="KW-0378">Hydrolase</keyword>
<evidence type="ECO:0000256" key="4">
    <source>
        <dbReference type="ARBA" id="ARBA00012030"/>
    </source>
</evidence>
<dbReference type="EC" id="3.2.2.27" evidence="4 9"/>
<evidence type="ECO:0000256" key="2">
    <source>
        <dbReference type="ARBA" id="ARBA00002631"/>
    </source>
</evidence>
<dbReference type="InterPro" id="IPR018085">
    <property type="entry name" value="Ura-DNA_Glyclase_AS"/>
</dbReference>
<evidence type="ECO:0000313" key="13">
    <source>
        <dbReference type="EMBL" id="SAI67285.1"/>
    </source>
</evidence>
<comment type="catalytic activity">
    <reaction evidence="1 9 11">
        <text>Hydrolyzes single-stranded DNA or mismatched double-stranded DNA and polynucleotides, releasing free uracil.</text>
        <dbReference type="EC" id="3.2.2.27"/>
    </reaction>
</comment>
<dbReference type="RefSeq" id="WP_066125077.1">
    <property type="nucleotide sequence ID" value="NZ_FKIF01000002.1"/>
</dbReference>
<evidence type="ECO:0000313" key="14">
    <source>
        <dbReference type="Proteomes" id="UP000076848"/>
    </source>
</evidence>
<feature type="active site" description="Proton acceptor" evidence="9 10">
    <location>
        <position position="78"/>
    </location>
</feature>
<comment type="subcellular location">
    <subcellularLocation>
        <location evidence="9">Cytoplasm</location>
    </subcellularLocation>
</comment>
<comment type="function">
    <text evidence="2 9 11">Excises uracil residues from the DNA which can arise as a result of misincorporation of dUMP residues by DNA polymerase or due to deamination of cytosine.</text>
</comment>
<dbReference type="InterPro" id="IPR036895">
    <property type="entry name" value="Uracil-DNA_glycosylase-like_sf"/>
</dbReference>
<dbReference type="CDD" id="cd10027">
    <property type="entry name" value="UDG-F1-like"/>
    <property type="match status" value="1"/>
</dbReference>
<evidence type="ECO:0000256" key="3">
    <source>
        <dbReference type="ARBA" id="ARBA00008184"/>
    </source>
</evidence>
<keyword evidence="13" id="KW-0326">Glycosidase</keyword>
<dbReference type="SUPFAM" id="SSF52141">
    <property type="entry name" value="Uracil-DNA glycosylase-like"/>
    <property type="match status" value="1"/>
</dbReference>
<dbReference type="PROSITE" id="PS00130">
    <property type="entry name" value="U_DNA_GLYCOSYLASE"/>
    <property type="match status" value="1"/>
</dbReference>
<keyword evidence="6 9" id="KW-0227">DNA damage</keyword>
<dbReference type="InterPro" id="IPR005122">
    <property type="entry name" value="Uracil-DNA_glycosylase-like"/>
</dbReference>
<evidence type="ECO:0000256" key="9">
    <source>
        <dbReference type="HAMAP-Rule" id="MF_00148"/>
    </source>
</evidence>
<dbReference type="PANTHER" id="PTHR11264">
    <property type="entry name" value="URACIL-DNA GLYCOSYLASE"/>
    <property type="match status" value="1"/>
</dbReference>
<reference evidence="13 14" key="1">
    <citation type="submission" date="2016-04" db="EMBL/GenBank/DDBJ databases">
        <authorList>
            <consortium name="Pathogen Informatics"/>
        </authorList>
    </citation>
    <scope>NUCLEOTIDE SEQUENCE [LARGE SCALE GENOMIC DNA]</scope>
    <source>
        <strain evidence="13 14">H050680373</strain>
    </source>
</reference>
<evidence type="ECO:0000256" key="7">
    <source>
        <dbReference type="ARBA" id="ARBA00022801"/>
    </source>
</evidence>
<evidence type="ECO:0000256" key="10">
    <source>
        <dbReference type="PROSITE-ProRule" id="PRU10072"/>
    </source>
</evidence>
<dbReference type="EMBL" id="FKIF01000002">
    <property type="protein sequence ID" value="SAI67285.1"/>
    <property type="molecule type" value="Genomic_DNA"/>
</dbReference>
<accession>A0A157SA36</accession>
<dbReference type="NCBIfam" id="NF003592">
    <property type="entry name" value="PRK05254.1-5"/>
    <property type="match status" value="1"/>
</dbReference>
<dbReference type="OrthoDB" id="9804372at2"/>
<proteinExistence type="inferred from homology"/>
<name>A0A157SA36_9BORD</name>
<evidence type="ECO:0000256" key="11">
    <source>
        <dbReference type="RuleBase" id="RU003780"/>
    </source>
</evidence>
<dbReference type="HAMAP" id="MF_00148">
    <property type="entry name" value="UDG"/>
    <property type="match status" value="1"/>
</dbReference>
<feature type="domain" description="Uracil-DNA glycosylase-like" evidence="12">
    <location>
        <begin position="63"/>
        <end position="227"/>
    </location>
</feature>
<evidence type="ECO:0000256" key="5">
    <source>
        <dbReference type="ARBA" id="ARBA00018429"/>
    </source>
</evidence>
<gene>
    <name evidence="9 13" type="primary">ung</name>
    <name evidence="13" type="ORF">SAMEA3906486_01424</name>
</gene>
<protein>
    <recommendedName>
        <fullName evidence="5 9">Uracil-DNA glycosylase</fullName>
        <shortName evidence="9">UDG</shortName>
        <ecNumber evidence="4 9">3.2.2.27</ecNumber>
    </recommendedName>
</protein>
<dbReference type="SMART" id="SM00986">
    <property type="entry name" value="UDG"/>
    <property type="match status" value="1"/>
</dbReference>
<dbReference type="PANTHER" id="PTHR11264:SF0">
    <property type="entry name" value="URACIL-DNA GLYCOSYLASE"/>
    <property type="match status" value="1"/>
</dbReference>
<dbReference type="AlphaFoldDB" id="A0A157SA36"/>
<dbReference type="GO" id="GO:0004844">
    <property type="term" value="F:uracil DNA N-glycosylase activity"/>
    <property type="evidence" value="ECO:0007669"/>
    <property type="project" value="UniProtKB-UniRule"/>
</dbReference>
<evidence type="ECO:0000256" key="1">
    <source>
        <dbReference type="ARBA" id="ARBA00001400"/>
    </source>
</evidence>
<evidence type="ECO:0000256" key="8">
    <source>
        <dbReference type="ARBA" id="ARBA00023204"/>
    </source>
</evidence>
<dbReference type="NCBIfam" id="NF003591">
    <property type="entry name" value="PRK05254.1-4"/>
    <property type="match status" value="1"/>
</dbReference>
<keyword evidence="8 9" id="KW-0234">DNA repair</keyword>
<evidence type="ECO:0000259" key="12">
    <source>
        <dbReference type="SMART" id="SM00986"/>
    </source>
</evidence>
<sequence length="250" mass="26470">MPIDNRLVPHTLADHAAQLPGAWKRVLAAPEPAQALRAVIAYVEQRLADGATVYPARPLRALEDLAPHQVRVVILGQDPYHGPGQAQGLAFSVPDDCRTPPSLRNMRKEIARDEPGSAVSGNDLSGWLAQGVLLLNTSLTVEDGQAGAHAKRGWERVTDALIAAVAADPAPKVFMLWGAHAQAKRGLLPPEGGHLVLTSNHPSPLSATRGPEPFVGCGHFGRANAWLRDQGQAPIDWSTGRGGAQGELLG</sequence>
<dbReference type="Gene3D" id="3.40.470.10">
    <property type="entry name" value="Uracil-DNA glycosylase-like domain"/>
    <property type="match status" value="1"/>
</dbReference>
<dbReference type="Proteomes" id="UP000076848">
    <property type="component" value="Unassembled WGS sequence"/>
</dbReference>
<dbReference type="Pfam" id="PF03167">
    <property type="entry name" value="UDG"/>
    <property type="match status" value="1"/>
</dbReference>
<dbReference type="STRING" id="288768.SAMEA3906486_01424"/>
<dbReference type="GO" id="GO:0097510">
    <property type="term" value="P:base-excision repair, AP site formation via deaminated base removal"/>
    <property type="evidence" value="ECO:0007669"/>
    <property type="project" value="TreeGrafter"/>
</dbReference>
<dbReference type="InterPro" id="IPR002043">
    <property type="entry name" value="UDG_fam1"/>
</dbReference>
<dbReference type="NCBIfam" id="TIGR00628">
    <property type="entry name" value="ung"/>
    <property type="match status" value="1"/>
</dbReference>